<evidence type="ECO:0000313" key="8">
    <source>
        <dbReference type="Proteomes" id="UP000507470"/>
    </source>
</evidence>
<dbReference type="InterPro" id="IPR036390">
    <property type="entry name" value="WH_DNA-bd_sf"/>
</dbReference>
<dbReference type="AlphaFoldDB" id="A0A6J8A5E0"/>
<keyword evidence="8" id="KW-1185">Reference proteome</keyword>
<dbReference type="EMBL" id="CACVKT020000698">
    <property type="protein sequence ID" value="CAC5361839.1"/>
    <property type="molecule type" value="Genomic_DNA"/>
</dbReference>
<dbReference type="Pfam" id="PF00178">
    <property type="entry name" value="Ets"/>
    <property type="match status" value="1"/>
</dbReference>
<dbReference type="PROSITE" id="PS50061">
    <property type="entry name" value="ETS_DOMAIN_3"/>
    <property type="match status" value="1"/>
</dbReference>
<dbReference type="SUPFAM" id="SSF47769">
    <property type="entry name" value="SAM/Pointed domain"/>
    <property type="match status" value="1"/>
</dbReference>
<comment type="subcellular location">
    <subcellularLocation>
        <location evidence="3">Nucleus</location>
    </subcellularLocation>
</comment>
<reference evidence="7 8" key="1">
    <citation type="submission" date="2020-06" db="EMBL/GenBank/DDBJ databases">
        <authorList>
            <person name="Li R."/>
            <person name="Bekaert M."/>
        </authorList>
    </citation>
    <scope>NUCLEOTIDE SEQUENCE [LARGE SCALE GENOMIC DNA]</scope>
    <source>
        <strain evidence="8">wild</strain>
    </source>
</reference>
<keyword evidence="3" id="KW-0539">Nucleus</keyword>
<dbReference type="Gene3D" id="1.10.150.50">
    <property type="entry name" value="Transcription Factor, Ets-1"/>
    <property type="match status" value="1"/>
</dbReference>
<dbReference type="InterPro" id="IPR036388">
    <property type="entry name" value="WH-like_DNA-bd_sf"/>
</dbReference>
<dbReference type="Proteomes" id="UP000507470">
    <property type="component" value="Unassembled WGS sequence"/>
</dbReference>
<dbReference type="InterPro" id="IPR000418">
    <property type="entry name" value="Ets_dom"/>
</dbReference>
<organism evidence="7 8">
    <name type="scientific">Mytilus coruscus</name>
    <name type="common">Sea mussel</name>
    <dbReference type="NCBI Taxonomy" id="42192"/>
    <lineage>
        <taxon>Eukaryota</taxon>
        <taxon>Metazoa</taxon>
        <taxon>Spiralia</taxon>
        <taxon>Lophotrochozoa</taxon>
        <taxon>Mollusca</taxon>
        <taxon>Bivalvia</taxon>
        <taxon>Autobranchia</taxon>
        <taxon>Pteriomorphia</taxon>
        <taxon>Mytilida</taxon>
        <taxon>Mytiloidea</taxon>
        <taxon>Mytilidae</taxon>
        <taxon>Mytilinae</taxon>
        <taxon>Mytilus</taxon>
    </lineage>
</organism>
<protein>
    <submittedName>
        <fullName evidence="7">EHF</fullName>
    </submittedName>
</protein>
<dbReference type="Gene3D" id="1.10.10.10">
    <property type="entry name" value="Winged helix-like DNA-binding domain superfamily/Winged helix DNA-binding domain"/>
    <property type="match status" value="1"/>
</dbReference>
<dbReference type="PANTHER" id="PTHR11849">
    <property type="entry name" value="ETS"/>
    <property type="match status" value="1"/>
</dbReference>
<dbReference type="SUPFAM" id="SSF46785">
    <property type="entry name" value="Winged helix' DNA-binding domain"/>
    <property type="match status" value="1"/>
</dbReference>
<keyword evidence="2 3" id="KW-0238">DNA-binding</keyword>
<feature type="domain" description="PNT" evidence="6">
    <location>
        <begin position="349"/>
        <end position="437"/>
    </location>
</feature>
<evidence type="ECO:0000259" key="5">
    <source>
        <dbReference type="PROSITE" id="PS50061"/>
    </source>
</evidence>
<evidence type="ECO:0000256" key="1">
    <source>
        <dbReference type="ARBA" id="ARBA00005562"/>
    </source>
</evidence>
<dbReference type="SMART" id="SM00413">
    <property type="entry name" value="ETS"/>
    <property type="match status" value="1"/>
</dbReference>
<dbReference type="GO" id="GO:0000981">
    <property type="term" value="F:DNA-binding transcription factor activity, RNA polymerase II-specific"/>
    <property type="evidence" value="ECO:0007669"/>
    <property type="project" value="TreeGrafter"/>
</dbReference>
<dbReference type="OrthoDB" id="5961210at2759"/>
<dbReference type="PRINTS" id="PR00454">
    <property type="entry name" value="ETSDOMAIN"/>
</dbReference>
<dbReference type="GO" id="GO:0030154">
    <property type="term" value="P:cell differentiation"/>
    <property type="evidence" value="ECO:0007669"/>
    <property type="project" value="TreeGrafter"/>
</dbReference>
<dbReference type="PROSITE" id="PS51433">
    <property type="entry name" value="PNT"/>
    <property type="match status" value="1"/>
</dbReference>
<name>A0A6J8A5E0_MYTCO</name>
<sequence length="728" mass="82966">MRPFSNDQNSSDCITVHTHKPIPDGHPLHCITVHTHKPIPDGHPLHCNTVHTHKPIPDGHPLHCITVHTHKPIPDGHPLHCKTVHTHKPIPDGHPLHCITVHTHKPIPDGHPLHCITVHTHKPIPDGHPLHCITVHTHKPIPDGHPLHCVRVHTHKPIPDGHPLHCVRVHTHKPIPDEHPLHCVTVHTHKPIPDGHPLHCITVHTHKPIPDGHPLHCVRVHTHKPIPDEHPLHCVRVHTHNRYKKMCLKAACISVTSSTSLDQFLAVKSIFNNRPISPEFPLSQDDLIDMASSPQIVPSEGYHSDMSESEMSFHDQEPMIIKQEKIYGCCSPSSEYETKTFMDLSTKMEYTEQSENTQLLSWTRKHPEHWESREVLDWVYYVADELFPESESPIRGEKFQNITGSQLCRMTLSDFLDCDNYYGKSLYDTFRSCLNQGRFIEPAPCDYTTDYLNTNVPEFYKMYQISENIEPVTIDTRTEKMLEENLNLVTKIDDMDGMRKVQIGGMWIPFDDDPSNIPDAFLQVGDQVLDYISEDESDRSSDISSDGSRFLSLSNHSCTDIPLLPPYQRTRPQSSVSSDEGVCMDEPVSPTETKPKKGRRVGQGSKGNHLWEFVRDLLKDPSLNPTLLRWEDKEAGVFRFVQSEAVAKMWGRKKNNPGMTYEKLSRAMRFCRSAGYFAEIWSKSLWMERGVENALGTITNEAFSNESTEGDWFTNLDHFPLAGKNENI</sequence>
<dbReference type="InterPro" id="IPR013761">
    <property type="entry name" value="SAM/pointed_sf"/>
</dbReference>
<evidence type="ECO:0000256" key="2">
    <source>
        <dbReference type="ARBA" id="ARBA00023125"/>
    </source>
</evidence>
<evidence type="ECO:0000313" key="7">
    <source>
        <dbReference type="EMBL" id="CAC5361839.1"/>
    </source>
</evidence>
<dbReference type="InterPro" id="IPR046328">
    <property type="entry name" value="ETS_fam"/>
</dbReference>
<dbReference type="GO" id="GO:0043565">
    <property type="term" value="F:sequence-specific DNA binding"/>
    <property type="evidence" value="ECO:0007669"/>
    <property type="project" value="InterPro"/>
</dbReference>
<dbReference type="SMART" id="SM00251">
    <property type="entry name" value="SAM_PNT"/>
    <property type="match status" value="1"/>
</dbReference>
<dbReference type="GO" id="GO:0005634">
    <property type="term" value="C:nucleus"/>
    <property type="evidence" value="ECO:0007669"/>
    <property type="project" value="UniProtKB-SubCell"/>
</dbReference>
<dbReference type="Pfam" id="PF02198">
    <property type="entry name" value="SAM_PNT"/>
    <property type="match status" value="1"/>
</dbReference>
<gene>
    <name evidence="7" type="ORF">MCOR_3808</name>
</gene>
<dbReference type="PANTHER" id="PTHR11849:SF190">
    <property type="entry name" value="ETS-DOMAIN PROTEIN"/>
    <property type="match status" value="1"/>
</dbReference>
<comment type="similarity">
    <text evidence="1 3">Belongs to the ETS family.</text>
</comment>
<feature type="region of interest" description="Disordered" evidence="4">
    <location>
        <begin position="562"/>
        <end position="604"/>
    </location>
</feature>
<evidence type="ECO:0000259" key="6">
    <source>
        <dbReference type="PROSITE" id="PS51433"/>
    </source>
</evidence>
<evidence type="ECO:0000256" key="3">
    <source>
        <dbReference type="RuleBase" id="RU004019"/>
    </source>
</evidence>
<proteinExistence type="inferred from homology"/>
<dbReference type="InterPro" id="IPR003118">
    <property type="entry name" value="Pointed_dom"/>
</dbReference>
<feature type="domain" description="ETS" evidence="5">
    <location>
        <begin position="608"/>
        <end position="690"/>
    </location>
</feature>
<accession>A0A6J8A5E0</accession>
<evidence type="ECO:0000256" key="4">
    <source>
        <dbReference type="SAM" id="MobiDB-lite"/>
    </source>
</evidence>